<proteinExistence type="predicted"/>
<feature type="region of interest" description="Disordered" evidence="1">
    <location>
        <begin position="441"/>
        <end position="462"/>
    </location>
</feature>
<dbReference type="EMBL" id="JAQQWL010000005">
    <property type="protein sequence ID" value="KAK8074295.1"/>
    <property type="molecule type" value="Genomic_DNA"/>
</dbReference>
<feature type="region of interest" description="Disordered" evidence="1">
    <location>
        <begin position="144"/>
        <end position="229"/>
    </location>
</feature>
<dbReference type="GeneID" id="92089666"/>
<dbReference type="PANTHER" id="PTHR35391">
    <property type="entry name" value="C2H2-TYPE DOMAIN-CONTAINING PROTEIN-RELATED"/>
    <property type="match status" value="1"/>
</dbReference>
<dbReference type="RefSeq" id="XP_066718770.1">
    <property type="nucleotide sequence ID" value="XM_066856603.1"/>
</dbReference>
<evidence type="ECO:0000313" key="2">
    <source>
        <dbReference type="EMBL" id="KAK8074295.1"/>
    </source>
</evidence>
<dbReference type="Proteomes" id="UP001480595">
    <property type="component" value="Unassembled WGS sequence"/>
</dbReference>
<accession>A0ABR1VSQ7</accession>
<evidence type="ECO:0000313" key="3">
    <source>
        <dbReference type="Proteomes" id="UP001480595"/>
    </source>
</evidence>
<reference evidence="2 3" key="1">
    <citation type="submission" date="2023-01" db="EMBL/GenBank/DDBJ databases">
        <title>Analysis of 21 Apiospora genomes using comparative genomics revels a genus with tremendous synthesis potential of carbohydrate active enzymes and secondary metabolites.</title>
        <authorList>
            <person name="Sorensen T."/>
        </authorList>
    </citation>
    <scope>NUCLEOTIDE SEQUENCE [LARGE SCALE GENOMIC DNA]</scope>
    <source>
        <strain evidence="2 3">CBS 135458</strain>
    </source>
</reference>
<sequence length="607" mass="68539">MARHKRCEATFPDLDEQKYYIRTTLKDLSNISTSIRKSGTKFRHQRVDRMLERRAPKLEEFRRYMFWIILVGPTKMQLLNSLLQRHTLTSDIIWKKAWITLRAYFTDEQRLSPVQKRLIHANLVRRNRFDVYFRMFCQKTEGDKGVAETGKTPIQHAAVPPRQTSTKKPDSVPDQAGHHDPAPRTQPTPSQAAESVERTVLSSQPATGIGSFVMPKRPPTQGTRSVSTKFSRGALEQDYPKCPGAEGGAFWCLFCAQPLDGSYSDRKRNKRWRYVWFILSLSDTYLIASSGHVAEDLSPYVCIYEECDSPDSMHLSTDQWKTHLKSSHSVPRWFCDSCWLDSDNPDEFEFDDEKDWTAHMLTAHDGELEEDDLGDLAETSHRSVIPPVSCPLCYGSSPPLNPGTDGHIAEHLHSFALQALPWETVGPVDETRVSVGSAIRSHSYSASDDESEGSEEGADTRLGEHNHSQLLKLRGMSALEHAEELATDPRLGENLQGMMVDLVRELLVTYEVEAEALPSYSEDATRAIITRLENIECILERLRNGIDFMDSDALEYAAYELSEETSGLKALLPPTDQASMAPSIITYDKDALEDVPPFLVLQEMPSA</sequence>
<protein>
    <recommendedName>
        <fullName evidence="4">Clr5 domain-containing protein</fullName>
    </recommendedName>
</protein>
<feature type="compositionally biased region" description="Polar residues" evidence="1">
    <location>
        <begin position="220"/>
        <end position="229"/>
    </location>
</feature>
<feature type="compositionally biased region" description="Acidic residues" evidence="1">
    <location>
        <begin position="447"/>
        <end position="457"/>
    </location>
</feature>
<dbReference type="PANTHER" id="PTHR35391:SF5">
    <property type="entry name" value="DUF6590 DOMAIN-CONTAINING PROTEIN"/>
    <property type="match status" value="1"/>
</dbReference>
<gene>
    <name evidence="2" type="ORF">PG994_005194</name>
</gene>
<keyword evidence="3" id="KW-1185">Reference proteome</keyword>
<evidence type="ECO:0000256" key="1">
    <source>
        <dbReference type="SAM" id="MobiDB-lite"/>
    </source>
</evidence>
<evidence type="ECO:0008006" key="4">
    <source>
        <dbReference type="Google" id="ProtNLM"/>
    </source>
</evidence>
<comment type="caution">
    <text evidence="2">The sequence shown here is derived from an EMBL/GenBank/DDBJ whole genome shotgun (WGS) entry which is preliminary data.</text>
</comment>
<name>A0ABR1VSQ7_9PEZI</name>
<organism evidence="2 3">
    <name type="scientific">Apiospora phragmitis</name>
    <dbReference type="NCBI Taxonomy" id="2905665"/>
    <lineage>
        <taxon>Eukaryota</taxon>
        <taxon>Fungi</taxon>
        <taxon>Dikarya</taxon>
        <taxon>Ascomycota</taxon>
        <taxon>Pezizomycotina</taxon>
        <taxon>Sordariomycetes</taxon>
        <taxon>Xylariomycetidae</taxon>
        <taxon>Amphisphaeriales</taxon>
        <taxon>Apiosporaceae</taxon>
        <taxon>Apiospora</taxon>
    </lineage>
</organism>
<feature type="compositionally biased region" description="Basic and acidic residues" evidence="1">
    <location>
        <begin position="167"/>
        <end position="182"/>
    </location>
</feature>